<dbReference type="InterPro" id="IPR003709">
    <property type="entry name" value="VanY-like_core_dom"/>
</dbReference>
<feature type="compositionally biased region" description="Basic residues" evidence="1">
    <location>
        <begin position="331"/>
        <end position="340"/>
    </location>
</feature>
<keyword evidence="4" id="KW-1185">Reference proteome</keyword>
<dbReference type="GO" id="GO:0008233">
    <property type="term" value="F:peptidase activity"/>
    <property type="evidence" value="ECO:0007669"/>
    <property type="project" value="InterPro"/>
</dbReference>
<proteinExistence type="predicted"/>
<accession>A0A413RK94</accession>
<name>A0A413RK94_9CELL</name>
<feature type="region of interest" description="Disordered" evidence="1">
    <location>
        <begin position="1"/>
        <end position="258"/>
    </location>
</feature>
<gene>
    <name evidence="3" type="ORF">D1825_11700</name>
</gene>
<dbReference type="InterPro" id="IPR052179">
    <property type="entry name" value="DD-CPase-like"/>
</dbReference>
<dbReference type="InterPro" id="IPR009045">
    <property type="entry name" value="Zn_M74/Hedgehog-like"/>
</dbReference>
<dbReference type="RefSeq" id="WP_118767602.1">
    <property type="nucleotide sequence ID" value="NZ_QWKP01000204.1"/>
</dbReference>
<feature type="compositionally biased region" description="Low complexity" evidence="1">
    <location>
        <begin position="176"/>
        <end position="258"/>
    </location>
</feature>
<dbReference type="EMBL" id="QWKP01000204">
    <property type="protein sequence ID" value="RHA39512.1"/>
    <property type="molecule type" value="Genomic_DNA"/>
</dbReference>
<evidence type="ECO:0000313" key="3">
    <source>
        <dbReference type="EMBL" id="RHA39512.1"/>
    </source>
</evidence>
<evidence type="ECO:0000313" key="4">
    <source>
        <dbReference type="Proteomes" id="UP000283374"/>
    </source>
</evidence>
<feature type="compositionally biased region" description="Low complexity" evidence="1">
    <location>
        <begin position="155"/>
        <end position="169"/>
    </location>
</feature>
<dbReference type="SUPFAM" id="SSF55166">
    <property type="entry name" value="Hedgehog/DD-peptidase"/>
    <property type="match status" value="1"/>
</dbReference>
<dbReference type="GO" id="GO:0006508">
    <property type="term" value="P:proteolysis"/>
    <property type="evidence" value="ECO:0007669"/>
    <property type="project" value="InterPro"/>
</dbReference>
<dbReference type="Pfam" id="PF02557">
    <property type="entry name" value="VanY"/>
    <property type="match status" value="1"/>
</dbReference>
<organism evidence="3 4">
    <name type="scientific">Cellulomonas rhizosphaerae</name>
    <dbReference type="NCBI Taxonomy" id="2293719"/>
    <lineage>
        <taxon>Bacteria</taxon>
        <taxon>Bacillati</taxon>
        <taxon>Actinomycetota</taxon>
        <taxon>Actinomycetes</taxon>
        <taxon>Micrococcales</taxon>
        <taxon>Cellulomonadaceae</taxon>
        <taxon>Cellulomonas</taxon>
    </lineage>
</organism>
<feature type="region of interest" description="Disordered" evidence="1">
    <location>
        <begin position="288"/>
        <end position="341"/>
    </location>
</feature>
<evidence type="ECO:0000259" key="2">
    <source>
        <dbReference type="Pfam" id="PF02557"/>
    </source>
</evidence>
<dbReference type="PANTHER" id="PTHR34385:SF1">
    <property type="entry name" value="PEPTIDOGLYCAN L-ALANYL-D-GLUTAMATE ENDOPEPTIDASE CWLK"/>
    <property type="match status" value="1"/>
</dbReference>
<dbReference type="Gene3D" id="3.30.1380.10">
    <property type="match status" value="1"/>
</dbReference>
<feature type="domain" description="D-alanyl-D-alanine carboxypeptidase-like core" evidence="2">
    <location>
        <begin position="456"/>
        <end position="564"/>
    </location>
</feature>
<dbReference type="Proteomes" id="UP000283374">
    <property type="component" value="Unassembled WGS sequence"/>
</dbReference>
<dbReference type="CDD" id="cd14814">
    <property type="entry name" value="Peptidase_M15"/>
    <property type="match status" value="1"/>
</dbReference>
<sequence>MISRPAPTEHHGVPSWTSGAAAHPGRSTSAPRTTHGAFVSGADRPDAVGPRPAPRGTASGHTAHGVTSSLDPRAAMPPSRTTPEPVRAPEPEHPRPTAFSTARYGVRPPAGRAESAPAGFVPAQVNGSWQSDIRAVDARLVRETPAGPTKDESAKAGSTTAKPTTAKPTTAPPSKPASSTGAPSDAASTAPPTKADATKAAPTSASATNTESTSARPTQSRPAQPQPRQTRRAAAAPSAPLYPATAPEEQAAAAAAPTAAIPTAAHPATAMPAAAAPASTPAFPAVAPESVDADEAAPETQHAAAKPAATPQPGVHQISRAMRRQAAPAAHPKKSRHRPARAATRLGVLTALAAVTVVIPVSQGAIAGTAVISGEPLTNATFPSTVSALTAAQPSMLPPASLVPTDGAVSVRALAAAASRDETRSLLPGCNPATRAPGSNGLLAEKDLCTLWDGHTRLRADAASSLAEFNAAYVARFGADMCLASGYRTLAEQRSVKATRGGLAAAPGKSNHGWGLATDFCSQLTYGERWTWINANAPTFGWENPAWAKPGGSGPFEKWHWEYTKGVKADGEYYG</sequence>
<evidence type="ECO:0000256" key="1">
    <source>
        <dbReference type="SAM" id="MobiDB-lite"/>
    </source>
</evidence>
<reference evidence="3 4" key="1">
    <citation type="submission" date="2018-08" db="EMBL/GenBank/DDBJ databases">
        <title>Cellulomonas rhizosphaerae sp. nov., a novel actinomycete isolated from soil.</title>
        <authorList>
            <person name="Tian Y."/>
        </authorList>
    </citation>
    <scope>NUCLEOTIDE SEQUENCE [LARGE SCALE GENOMIC DNA]</scope>
    <source>
        <strain evidence="3 4">NEAU-TCZ24</strain>
    </source>
</reference>
<protein>
    <recommendedName>
        <fullName evidence="2">D-alanyl-D-alanine carboxypeptidase-like core domain-containing protein</fullName>
    </recommendedName>
</protein>
<dbReference type="PANTHER" id="PTHR34385">
    <property type="entry name" value="D-ALANYL-D-ALANINE CARBOXYPEPTIDASE"/>
    <property type="match status" value="1"/>
</dbReference>
<comment type="caution">
    <text evidence="3">The sequence shown here is derived from an EMBL/GenBank/DDBJ whole genome shotgun (WGS) entry which is preliminary data.</text>
</comment>
<dbReference type="AlphaFoldDB" id="A0A413RK94"/>
<dbReference type="OrthoDB" id="5496837at2"/>